<dbReference type="AlphaFoldDB" id="T2KN53"/>
<dbReference type="HOGENOM" id="CLU_3251902_0_0_10"/>
<evidence type="ECO:0000313" key="1">
    <source>
        <dbReference type="EMBL" id="CDF79888.1"/>
    </source>
</evidence>
<dbReference type="Proteomes" id="UP000016160">
    <property type="component" value="Chromosome"/>
</dbReference>
<organism evidence="1 2">
    <name type="scientific">Formosa agariphila (strain DSM 15362 / KCTC 12365 / LMG 23005 / KMM 3901 / M-2Alg 35-1)</name>
    <dbReference type="NCBI Taxonomy" id="1347342"/>
    <lineage>
        <taxon>Bacteria</taxon>
        <taxon>Pseudomonadati</taxon>
        <taxon>Bacteroidota</taxon>
        <taxon>Flavobacteriia</taxon>
        <taxon>Flavobacteriales</taxon>
        <taxon>Flavobacteriaceae</taxon>
        <taxon>Formosa</taxon>
    </lineage>
</organism>
<protein>
    <submittedName>
        <fullName evidence="1">Uncharacterized protein</fullName>
    </submittedName>
</protein>
<proteinExistence type="predicted"/>
<evidence type="ECO:0000313" key="2">
    <source>
        <dbReference type="Proteomes" id="UP000016160"/>
    </source>
</evidence>
<accession>T2KN53</accession>
<dbReference type="PATRIC" id="fig|1347342.6.peg.2183"/>
<name>T2KN53_FORAG</name>
<dbReference type="EMBL" id="HG315671">
    <property type="protein sequence ID" value="CDF79888.1"/>
    <property type="molecule type" value="Genomic_DNA"/>
</dbReference>
<keyword evidence="2" id="KW-1185">Reference proteome</keyword>
<sequence length="42" mass="5320">MVKFFRKLDENKIPYREVIGMFKQLKIKVQIFLFFNPFYKQF</sequence>
<reference evidence="1 2" key="1">
    <citation type="journal article" date="2013" name="Appl. Environ. Microbiol.">
        <title>The genome of the alga-associated marine flavobacterium Formosa agariphila KMM 3901T reveals a broad potential for degradation of algal polysaccharides.</title>
        <authorList>
            <person name="Mann A.J."/>
            <person name="Hahnke R.L."/>
            <person name="Huang S."/>
            <person name="Werner J."/>
            <person name="Xing P."/>
            <person name="Barbeyron T."/>
            <person name="Huettel B."/>
            <person name="Stueber K."/>
            <person name="Reinhardt R."/>
            <person name="Harder J."/>
            <person name="Gloeckner F.O."/>
            <person name="Amann R.I."/>
            <person name="Teeling H."/>
        </authorList>
    </citation>
    <scope>NUCLEOTIDE SEQUENCE [LARGE SCALE GENOMIC DNA]</scope>
    <source>
        <strain evidence="2">DSM 15362 / KCTC 12365 / LMG 23005 / KMM 3901</strain>
    </source>
</reference>
<gene>
    <name evidence="1" type="ORF">BN863_21760</name>
</gene>